<comment type="caution">
    <text evidence="10">The sequence shown here is derived from an EMBL/GenBank/DDBJ whole genome shotgun (WGS) entry which is preliminary data.</text>
</comment>
<dbReference type="SMART" id="SM00388">
    <property type="entry name" value="HisKA"/>
    <property type="match status" value="1"/>
</dbReference>
<feature type="domain" description="Histidine kinase" evidence="9">
    <location>
        <begin position="144"/>
        <end position="360"/>
    </location>
</feature>
<sequence>MHQDQSESKYHQTETLRTAKLVYYDILDTPAESAFDQIVQLAAASFDVANAGIYFHTNDRMFVKSQIGLTLSLAHQPAFFAKAPVISPDGYTIGEIYVAGDEAKEITEKQLNMLKLLADVVMEKLESRIAIRRTFRAYEDRLHVLIHDLKNPMTTILLQSELLSRIPGVDEKAAIIAGKINTQSKRMIDNLNGLLTNARKETHSFKPKKEKVDLKSLLEEVKNSLNLIVKGKKQNILIEIEHPAEIFGDRDKLTLLFTQLIDNAIKFSPIGKEIRISNQIAENEITIVIKDQGVGLTEDDLDKIFLKFPRLSTSATNHENNYGLGLITANALVDIHKGKLWVESDGKNSGTTFFVSLPIK</sequence>
<dbReference type="PROSITE" id="PS50109">
    <property type="entry name" value="HIS_KIN"/>
    <property type="match status" value="1"/>
</dbReference>
<evidence type="ECO:0000256" key="1">
    <source>
        <dbReference type="ARBA" id="ARBA00000085"/>
    </source>
</evidence>
<keyword evidence="4" id="KW-0808">Transferase</keyword>
<dbReference type="SUPFAM" id="SSF47384">
    <property type="entry name" value="Homodimeric domain of signal transducing histidine kinase"/>
    <property type="match status" value="1"/>
</dbReference>
<name>A0A366L2M9_9SPHI</name>
<dbReference type="Pfam" id="PF00512">
    <property type="entry name" value="HisKA"/>
    <property type="match status" value="1"/>
</dbReference>
<reference evidence="10 11" key="1">
    <citation type="submission" date="2018-07" db="EMBL/GenBank/DDBJ databases">
        <title>A draft genome of a endophytic bacteria, a new species of Pedobacter.</title>
        <authorList>
            <person name="Zhang Z.D."/>
            <person name="Chen Z.J."/>
        </authorList>
    </citation>
    <scope>NUCLEOTIDE SEQUENCE [LARGE SCALE GENOMIC DNA]</scope>
    <source>
        <strain evidence="10 11">RS10</strain>
    </source>
</reference>
<evidence type="ECO:0000256" key="7">
    <source>
        <dbReference type="ARBA" id="ARBA00022840"/>
    </source>
</evidence>
<dbReference type="InterPro" id="IPR003661">
    <property type="entry name" value="HisK_dim/P_dom"/>
</dbReference>
<dbReference type="InterPro" id="IPR003594">
    <property type="entry name" value="HATPase_dom"/>
</dbReference>
<evidence type="ECO:0000256" key="4">
    <source>
        <dbReference type="ARBA" id="ARBA00022679"/>
    </source>
</evidence>
<dbReference type="Proteomes" id="UP000252081">
    <property type="component" value="Unassembled WGS sequence"/>
</dbReference>
<keyword evidence="8" id="KW-0902">Two-component regulatory system</keyword>
<dbReference type="OrthoDB" id="9811889at2"/>
<dbReference type="InterPro" id="IPR004358">
    <property type="entry name" value="Sig_transdc_His_kin-like_C"/>
</dbReference>
<keyword evidence="6" id="KW-0418">Kinase</keyword>
<evidence type="ECO:0000256" key="5">
    <source>
        <dbReference type="ARBA" id="ARBA00022741"/>
    </source>
</evidence>
<dbReference type="PANTHER" id="PTHR42878">
    <property type="entry name" value="TWO-COMPONENT HISTIDINE KINASE"/>
    <property type="match status" value="1"/>
</dbReference>
<gene>
    <name evidence="10" type="ORF">DRW42_11200</name>
</gene>
<proteinExistence type="predicted"/>
<dbReference type="InterPro" id="IPR005467">
    <property type="entry name" value="His_kinase_dom"/>
</dbReference>
<dbReference type="RefSeq" id="WP_113948917.1">
    <property type="nucleotide sequence ID" value="NZ_QNQU01000008.1"/>
</dbReference>
<dbReference type="Pfam" id="PF02518">
    <property type="entry name" value="HATPase_c"/>
    <property type="match status" value="1"/>
</dbReference>
<comment type="catalytic activity">
    <reaction evidence="1">
        <text>ATP + protein L-histidine = ADP + protein N-phospho-L-histidine.</text>
        <dbReference type="EC" id="2.7.13.3"/>
    </reaction>
</comment>
<keyword evidence="11" id="KW-1185">Reference proteome</keyword>
<dbReference type="GO" id="GO:0030295">
    <property type="term" value="F:protein kinase activator activity"/>
    <property type="evidence" value="ECO:0007669"/>
    <property type="project" value="TreeGrafter"/>
</dbReference>
<organism evidence="10 11">
    <name type="scientific">Pedobacter miscanthi</name>
    <dbReference type="NCBI Taxonomy" id="2259170"/>
    <lineage>
        <taxon>Bacteria</taxon>
        <taxon>Pseudomonadati</taxon>
        <taxon>Bacteroidota</taxon>
        <taxon>Sphingobacteriia</taxon>
        <taxon>Sphingobacteriales</taxon>
        <taxon>Sphingobacteriaceae</taxon>
        <taxon>Pedobacter</taxon>
    </lineage>
</organism>
<evidence type="ECO:0000256" key="3">
    <source>
        <dbReference type="ARBA" id="ARBA00022553"/>
    </source>
</evidence>
<dbReference type="GO" id="GO:0005524">
    <property type="term" value="F:ATP binding"/>
    <property type="evidence" value="ECO:0007669"/>
    <property type="project" value="UniProtKB-KW"/>
</dbReference>
<dbReference type="EC" id="2.7.13.3" evidence="2"/>
<dbReference type="PANTHER" id="PTHR42878:SF7">
    <property type="entry name" value="SENSOR HISTIDINE KINASE GLRK"/>
    <property type="match status" value="1"/>
</dbReference>
<dbReference type="GO" id="GO:0000156">
    <property type="term" value="F:phosphorelay response regulator activity"/>
    <property type="evidence" value="ECO:0007669"/>
    <property type="project" value="TreeGrafter"/>
</dbReference>
<dbReference type="Gene3D" id="3.30.565.10">
    <property type="entry name" value="Histidine kinase-like ATPase, C-terminal domain"/>
    <property type="match status" value="1"/>
</dbReference>
<dbReference type="InterPro" id="IPR036097">
    <property type="entry name" value="HisK_dim/P_sf"/>
</dbReference>
<dbReference type="GO" id="GO:0007234">
    <property type="term" value="P:osmosensory signaling via phosphorelay pathway"/>
    <property type="evidence" value="ECO:0007669"/>
    <property type="project" value="TreeGrafter"/>
</dbReference>
<keyword evidence="7" id="KW-0067">ATP-binding</keyword>
<evidence type="ECO:0000259" key="9">
    <source>
        <dbReference type="PROSITE" id="PS50109"/>
    </source>
</evidence>
<evidence type="ECO:0000256" key="6">
    <source>
        <dbReference type="ARBA" id="ARBA00022777"/>
    </source>
</evidence>
<dbReference type="Gene3D" id="1.10.287.130">
    <property type="match status" value="1"/>
</dbReference>
<dbReference type="SUPFAM" id="SSF55874">
    <property type="entry name" value="ATPase domain of HSP90 chaperone/DNA topoisomerase II/histidine kinase"/>
    <property type="match status" value="1"/>
</dbReference>
<dbReference type="SMART" id="SM00387">
    <property type="entry name" value="HATPase_c"/>
    <property type="match status" value="1"/>
</dbReference>
<dbReference type="InterPro" id="IPR036890">
    <property type="entry name" value="HATPase_C_sf"/>
</dbReference>
<keyword evidence="5" id="KW-0547">Nucleotide-binding</keyword>
<dbReference type="PRINTS" id="PR00344">
    <property type="entry name" value="BCTRLSENSOR"/>
</dbReference>
<dbReference type="CDD" id="cd00082">
    <property type="entry name" value="HisKA"/>
    <property type="match status" value="1"/>
</dbReference>
<protein>
    <recommendedName>
        <fullName evidence="2">histidine kinase</fullName>
        <ecNumber evidence="2">2.7.13.3</ecNumber>
    </recommendedName>
</protein>
<dbReference type="SUPFAM" id="SSF55781">
    <property type="entry name" value="GAF domain-like"/>
    <property type="match status" value="1"/>
</dbReference>
<dbReference type="EMBL" id="QNQU01000008">
    <property type="protein sequence ID" value="RBQ07743.1"/>
    <property type="molecule type" value="Genomic_DNA"/>
</dbReference>
<evidence type="ECO:0000256" key="8">
    <source>
        <dbReference type="ARBA" id="ARBA00023012"/>
    </source>
</evidence>
<dbReference type="InterPro" id="IPR050351">
    <property type="entry name" value="BphY/WalK/GraS-like"/>
</dbReference>
<accession>A0A366L2M9</accession>
<keyword evidence="3" id="KW-0597">Phosphoprotein</keyword>
<dbReference type="FunFam" id="3.30.565.10:FF:000006">
    <property type="entry name" value="Sensor histidine kinase WalK"/>
    <property type="match status" value="1"/>
</dbReference>
<dbReference type="GO" id="GO:0000155">
    <property type="term" value="F:phosphorelay sensor kinase activity"/>
    <property type="evidence" value="ECO:0007669"/>
    <property type="project" value="InterPro"/>
</dbReference>
<evidence type="ECO:0000313" key="11">
    <source>
        <dbReference type="Proteomes" id="UP000252081"/>
    </source>
</evidence>
<evidence type="ECO:0000313" key="10">
    <source>
        <dbReference type="EMBL" id="RBQ07743.1"/>
    </source>
</evidence>
<evidence type="ECO:0000256" key="2">
    <source>
        <dbReference type="ARBA" id="ARBA00012438"/>
    </source>
</evidence>
<dbReference type="AlphaFoldDB" id="A0A366L2M9"/>